<dbReference type="Gene3D" id="3.40.50.720">
    <property type="entry name" value="NAD(P)-binding Rossmann-like Domain"/>
    <property type="match status" value="1"/>
</dbReference>
<feature type="domain" description="Gfo/Idh/MocA-like oxidoreductase N-terminal" evidence="1">
    <location>
        <begin position="4"/>
        <end position="119"/>
    </location>
</feature>
<evidence type="ECO:0000313" key="2">
    <source>
        <dbReference type="EMBL" id="CUN21019.1"/>
    </source>
</evidence>
<reference evidence="2 3" key="1">
    <citation type="submission" date="2015-09" db="EMBL/GenBank/DDBJ databases">
        <authorList>
            <consortium name="Pathogen Informatics"/>
        </authorList>
    </citation>
    <scope>NUCLEOTIDE SEQUENCE [LARGE SCALE GENOMIC DNA]</scope>
    <source>
        <strain evidence="2 3">2789STDY5608891</strain>
    </source>
</reference>
<dbReference type="GO" id="GO:0000166">
    <property type="term" value="F:nucleotide binding"/>
    <property type="evidence" value="ECO:0007669"/>
    <property type="project" value="InterPro"/>
</dbReference>
<organism evidence="2 3">
    <name type="scientific">Eubacterium ramulus</name>
    <dbReference type="NCBI Taxonomy" id="39490"/>
    <lineage>
        <taxon>Bacteria</taxon>
        <taxon>Bacillati</taxon>
        <taxon>Bacillota</taxon>
        <taxon>Clostridia</taxon>
        <taxon>Eubacteriales</taxon>
        <taxon>Eubacteriaceae</taxon>
        <taxon>Eubacterium</taxon>
    </lineage>
</organism>
<sequence>MSMKFIMIGCGWRAQYFLRAAEILSDRLEVSAIVMHSEKRAQEIQQETGILTTTDLETALDTKPEFALLCVPRSVMKEWILRLCKLQIPVLCETPPGQDIEGLNNLWKEVQILHGKVQVTEQYFLQPYYAAVQNVIDSGILGEISNVSMSAIHGYHAISIFRKFLGIGMENCKISGKTYQFPVTKTRDRAGWHTSGEILTGNRARIDIIFENGKAAFYDFDNEQYFSPIRSRSWVIQGARGEVRGDQICYMDHQNRPVSEQMRREDDGVYNIDGWSHRYISFRGERIYENPFPGARINDDEIAVTDLLVHMKQYVETGKEFYPLREGLQDAYLSFLMDEAVENPGKEIISTSQSWSV</sequence>
<proteinExistence type="predicted"/>
<dbReference type="InterPro" id="IPR051450">
    <property type="entry name" value="Gfo/Idh/MocA_Oxidoreductases"/>
</dbReference>
<dbReference type="Proteomes" id="UP000095492">
    <property type="component" value="Unassembled WGS sequence"/>
</dbReference>
<dbReference type="STRING" id="39490.ERS852448_02434"/>
<evidence type="ECO:0000259" key="1">
    <source>
        <dbReference type="Pfam" id="PF01408"/>
    </source>
</evidence>
<dbReference type="GeneID" id="97391515"/>
<dbReference type="OrthoDB" id="9772350at2"/>
<dbReference type="EMBL" id="CYYA01000019">
    <property type="protein sequence ID" value="CUN21019.1"/>
    <property type="molecule type" value="Genomic_DNA"/>
</dbReference>
<name>A0A173V112_EUBRA</name>
<dbReference type="RefSeq" id="WP_055290671.1">
    <property type="nucleotide sequence ID" value="NZ_CP173382.1"/>
</dbReference>
<dbReference type="AlphaFoldDB" id="A0A173V112"/>
<evidence type="ECO:0000313" key="3">
    <source>
        <dbReference type="Proteomes" id="UP000095492"/>
    </source>
</evidence>
<protein>
    <submittedName>
        <fullName evidence="2">Oxidoreductase family, NAD-binding Rossmann fold</fullName>
    </submittedName>
</protein>
<accession>A0A173V112</accession>
<dbReference type="InterPro" id="IPR000683">
    <property type="entry name" value="Gfo/Idh/MocA-like_OxRdtase_N"/>
</dbReference>
<gene>
    <name evidence="2" type="ORF">ERS852448_02434</name>
</gene>
<dbReference type="Pfam" id="PF01408">
    <property type="entry name" value="GFO_IDH_MocA"/>
    <property type="match status" value="1"/>
</dbReference>
<dbReference type="PANTHER" id="PTHR43377:SF2">
    <property type="entry name" value="BINDING ROSSMANN FOLD OXIDOREDUCTASE, PUTATIVE (AFU_ORTHOLOGUE AFUA_4G00560)-RELATED"/>
    <property type="match status" value="1"/>
</dbReference>
<dbReference type="SUPFAM" id="SSF51735">
    <property type="entry name" value="NAD(P)-binding Rossmann-fold domains"/>
    <property type="match status" value="1"/>
</dbReference>
<dbReference type="PANTHER" id="PTHR43377">
    <property type="entry name" value="BILIVERDIN REDUCTASE A"/>
    <property type="match status" value="1"/>
</dbReference>
<dbReference type="InterPro" id="IPR036291">
    <property type="entry name" value="NAD(P)-bd_dom_sf"/>
</dbReference>